<reference evidence="1 2" key="1">
    <citation type="submission" date="2016-10" db="EMBL/GenBank/DDBJ databases">
        <authorList>
            <person name="de Groot N.N."/>
        </authorList>
    </citation>
    <scope>NUCLEOTIDE SEQUENCE [LARGE SCALE GENOMIC DNA]</scope>
    <source>
        <strain evidence="1 2">DSM 27630</strain>
    </source>
</reference>
<proteinExistence type="predicted"/>
<evidence type="ECO:0000313" key="2">
    <source>
        <dbReference type="Proteomes" id="UP000198668"/>
    </source>
</evidence>
<name>A0A1I3DLC0_9LACT</name>
<keyword evidence="2" id="KW-1185">Reference proteome</keyword>
<gene>
    <name evidence="1" type="ORF">SAMN04489868_1431</name>
</gene>
<organism evidence="1 2">
    <name type="scientific">Pisciglobus halotolerans</name>
    <dbReference type="NCBI Taxonomy" id="745365"/>
    <lineage>
        <taxon>Bacteria</taxon>
        <taxon>Bacillati</taxon>
        <taxon>Bacillota</taxon>
        <taxon>Bacilli</taxon>
        <taxon>Lactobacillales</taxon>
        <taxon>Carnobacteriaceae</taxon>
    </lineage>
</organism>
<dbReference type="AlphaFoldDB" id="A0A1I3DLC0"/>
<protein>
    <submittedName>
        <fullName evidence="1">Uncharacterized protein</fullName>
    </submittedName>
</protein>
<evidence type="ECO:0000313" key="1">
    <source>
        <dbReference type="EMBL" id="SFH87534.1"/>
    </source>
</evidence>
<accession>A0A1I3DLC0</accession>
<dbReference type="Proteomes" id="UP000198668">
    <property type="component" value="Unassembled WGS sequence"/>
</dbReference>
<sequence>GIVERSHRIDGERFYSRHLFKSEEDLKKNIADIIQDTTI</sequence>
<dbReference type="EMBL" id="FOQE01000043">
    <property type="protein sequence ID" value="SFH87534.1"/>
    <property type="molecule type" value="Genomic_DNA"/>
</dbReference>
<feature type="non-terminal residue" evidence="1">
    <location>
        <position position="1"/>
    </location>
</feature>